<gene>
    <name evidence="2" type="ORF">LARSCL_LOCUS5439</name>
</gene>
<comment type="caution">
    <text evidence="2">The sequence shown here is derived from an EMBL/GenBank/DDBJ whole genome shotgun (WGS) entry which is preliminary data.</text>
</comment>
<reference evidence="2 3" key="1">
    <citation type="submission" date="2024-04" db="EMBL/GenBank/DDBJ databases">
        <authorList>
            <person name="Rising A."/>
            <person name="Reimegard J."/>
            <person name="Sonavane S."/>
            <person name="Akerstrom W."/>
            <person name="Nylinder S."/>
            <person name="Hedman E."/>
            <person name="Kallberg Y."/>
        </authorList>
    </citation>
    <scope>NUCLEOTIDE SEQUENCE [LARGE SCALE GENOMIC DNA]</scope>
</reference>
<evidence type="ECO:0000313" key="3">
    <source>
        <dbReference type="Proteomes" id="UP001497382"/>
    </source>
</evidence>
<evidence type="ECO:0000256" key="1">
    <source>
        <dbReference type="SAM" id="MobiDB-lite"/>
    </source>
</evidence>
<feature type="compositionally biased region" description="Polar residues" evidence="1">
    <location>
        <begin position="62"/>
        <end position="71"/>
    </location>
</feature>
<evidence type="ECO:0000313" key="2">
    <source>
        <dbReference type="EMBL" id="CAL1270685.1"/>
    </source>
</evidence>
<dbReference type="AlphaFoldDB" id="A0AAV1ZGQ2"/>
<sequence>MDSSDTVTPADSSSKQMNGSPSKKEMEEVVSFSPRPQRVLRLNRRGFFLSDQEKHHNKISSEKNLIVNSKNNQHKDSSPVQSAANGGQKSISPVSCEKKIIKLNRSSKYSPAESVNHLKRTSSESESHIADKNTQEVPPKKKHKVITWP</sequence>
<name>A0AAV1ZGQ2_9ARAC</name>
<dbReference type="Proteomes" id="UP001497382">
    <property type="component" value="Unassembled WGS sequence"/>
</dbReference>
<feature type="region of interest" description="Disordered" evidence="1">
    <location>
        <begin position="1"/>
        <end position="37"/>
    </location>
</feature>
<feature type="compositionally biased region" description="Polar residues" evidence="1">
    <location>
        <begin position="1"/>
        <end position="21"/>
    </location>
</feature>
<dbReference type="EMBL" id="CAXIEN010000050">
    <property type="protein sequence ID" value="CAL1270685.1"/>
    <property type="molecule type" value="Genomic_DNA"/>
</dbReference>
<feature type="region of interest" description="Disordered" evidence="1">
    <location>
        <begin position="49"/>
        <end position="149"/>
    </location>
</feature>
<protein>
    <submittedName>
        <fullName evidence="2">Uncharacterized protein</fullName>
    </submittedName>
</protein>
<feature type="compositionally biased region" description="Polar residues" evidence="1">
    <location>
        <begin position="78"/>
        <end position="93"/>
    </location>
</feature>
<organism evidence="2 3">
    <name type="scientific">Larinioides sclopetarius</name>
    <dbReference type="NCBI Taxonomy" id="280406"/>
    <lineage>
        <taxon>Eukaryota</taxon>
        <taxon>Metazoa</taxon>
        <taxon>Ecdysozoa</taxon>
        <taxon>Arthropoda</taxon>
        <taxon>Chelicerata</taxon>
        <taxon>Arachnida</taxon>
        <taxon>Araneae</taxon>
        <taxon>Araneomorphae</taxon>
        <taxon>Entelegynae</taxon>
        <taxon>Araneoidea</taxon>
        <taxon>Araneidae</taxon>
        <taxon>Larinioides</taxon>
    </lineage>
</organism>
<feature type="compositionally biased region" description="Basic residues" evidence="1">
    <location>
        <begin position="140"/>
        <end position="149"/>
    </location>
</feature>
<proteinExistence type="predicted"/>
<accession>A0AAV1ZGQ2</accession>
<feature type="compositionally biased region" description="Basic and acidic residues" evidence="1">
    <location>
        <begin position="121"/>
        <end position="134"/>
    </location>
</feature>
<keyword evidence="3" id="KW-1185">Reference proteome</keyword>